<keyword evidence="1" id="KW-0812">Transmembrane</keyword>
<name>A0A2V3UWE8_9SPHN</name>
<organism evidence="2 3">
    <name type="scientific">Blastomonas natatoria</name>
    <dbReference type="NCBI Taxonomy" id="34015"/>
    <lineage>
        <taxon>Bacteria</taxon>
        <taxon>Pseudomonadati</taxon>
        <taxon>Pseudomonadota</taxon>
        <taxon>Alphaproteobacteria</taxon>
        <taxon>Sphingomonadales</taxon>
        <taxon>Sphingomonadaceae</taxon>
        <taxon>Blastomonas</taxon>
    </lineage>
</organism>
<dbReference type="InterPro" id="IPR010364">
    <property type="entry name" value="Uncharacterised_IM_CreD"/>
</dbReference>
<dbReference type="RefSeq" id="WP_110299275.1">
    <property type="nucleotide sequence ID" value="NZ_QJJM01000009.1"/>
</dbReference>
<dbReference type="NCBIfam" id="NF008712">
    <property type="entry name" value="PRK11715.1-1"/>
    <property type="match status" value="1"/>
</dbReference>
<dbReference type="PANTHER" id="PTHR30092:SF0">
    <property type="entry name" value="INNER MEMBRANE PROTEIN CRED"/>
    <property type="match status" value="1"/>
</dbReference>
<comment type="caution">
    <text evidence="2">The sequence shown here is derived from an EMBL/GenBank/DDBJ whole genome shotgun (WGS) entry which is preliminary data.</text>
</comment>
<evidence type="ECO:0000256" key="1">
    <source>
        <dbReference type="SAM" id="Phobius"/>
    </source>
</evidence>
<dbReference type="Proteomes" id="UP000248014">
    <property type="component" value="Unassembled WGS sequence"/>
</dbReference>
<gene>
    <name evidence="2" type="ORF">C7451_10919</name>
</gene>
<feature type="transmembrane region" description="Helical" evidence="1">
    <location>
        <begin position="12"/>
        <end position="33"/>
    </location>
</feature>
<accession>A0A2V3UWE8</accession>
<reference evidence="2 3" key="1">
    <citation type="submission" date="2018-05" db="EMBL/GenBank/DDBJ databases">
        <title>Genomic Encyclopedia of Type Strains, Phase IV (KMG-IV): sequencing the most valuable type-strain genomes for metagenomic binning, comparative biology and taxonomic classification.</title>
        <authorList>
            <person name="Goeker M."/>
        </authorList>
    </citation>
    <scope>NUCLEOTIDE SEQUENCE [LARGE SCALE GENOMIC DNA]</scope>
    <source>
        <strain evidence="2 3">DSM 3183</strain>
    </source>
</reference>
<feature type="transmembrane region" description="Helical" evidence="1">
    <location>
        <begin position="412"/>
        <end position="431"/>
    </location>
</feature>
<keyword evidence="3" id="KW-1185">Reference proteome</keyword>
<evidence type="ECO:0000313" key="2">
    <source>
        <dbReference type="EMBL" id="PXW73733.1"/>
    </source>
</evidence>
<keyword evidence="1" id="KW-1133">Transmembrane helix</keyword>
<dbReference type="PANTHER" id="PTHR30092">
    <property type="entry name" value="INNER MEMBRANE PROTEIN CRED"/>
    <property type="match status" value="1"/>
</dbReference>
<dbReference type="GO" id="GO:0005886">
    <property type="term" value="C:plasma membrane"/>
    <property type="evidence" value="ECO:0007669"/>
    <property type="project" value="TreeGrafter"/>
</dbReference>
<proteinExistence type="predicted"/>
<dbReference type="PIRSF" id="PIRSF004548">
    <property type="entry name" value="CreD"/>
    <property type="match status" value="1"/>
</dbReference>
<feature type="transmembrane region" description="Helical" evidence="1">
    <location>
        <begin position="360"/>
        <end position="381"/>
    </location>
</feature>
<evidence type="ECO:0000313" key="3">
    <source>
        <dbReference type="Proteomes" id="UP000248014"/>
    </source>
</evidence>
<dbReference type="EMBL" id="QJJM01000009">
    <property type="protein sequence ID" value="PXW73733.1"/>
    <property type="molecule type" value="Genomic_DNA"/>
</dbReference>
<feature type="transmembrane region" description="Helical" evidence="1">
    <location>
        <begin position="336"/>
        <end position="354"/>
    </location>
</feature>
<feature type="transmembrane region" description="Helical" evidence="1">
    <location>
        <begin position="388"/>
        <end position="406"/>
    </location>
</feature>
<feature type="transmembrane region" description="Helical" evidence="1">
    <location>
        <begin position="308"/>
        <end position="329"/>
    </location>
</feature>
<dbReference type="AlphaFoldDB" id="A0A2V3UWE8"/>
<dbReference type="OrthoDB" id="9791851at2"/>
<sequence length="455" mass="49026">MAKERSPGFKLGMTVLIGALLAIPLFMVYALVWDRQSQSETARASVAEGWGGPQMLAGPVMVIPYRQQSVETVTENGKATTRAVTIERELFLAPVTNTASVDVEPERRTKSIYETVVYEARVKGTARFALPEDLARFGVKPEELMLDRAEVRVGISDARGLLADNSLAMAGQSLPLRPGKGLGSTNGSGFFAFADWSASAGAPLDVAYRFGVRGNGQLMLIPDAESTDWTVRSHWPHPSFAGQFLPNNRSVTDKGFTARYKISNLALGRAIVQLPQPGEQIGAGAQMAQIDLIEPVNLYSQVDRAVKYGFLFIGFTFLAFLMFDIIAGARVAAAEYLLTGAGLILFFVLLLAFAEIIGFTLAYLLASGAIIGLISAYSAAVLGSTKRAGFIGGLLLGLYALLYVLLNLEAYSLLIGSVLLFVALAAVMYVTRRVDWSGLGKREPEPEPSRDLPEA</sequence>
<protein>
    <submittedName>
        <fullName evidence="2">Inner membrane protein</fullName>
    </submittedName>
</protein>
<dbReference type="Pfam" id="PF06123">
    <property type="entry name" value="CreD"/>
    <property type="match status" value="1"/>
</dbReference>
<keyword evidence="1" id="KW-0472">Membrane</keyword>